<reference evidence="2 3" key="1">
    <citation type="submission" date="2019-12" db="EMBL/GenBank/DDBJ databases">
        <title>Genomic-based taxomic classification of the family Erythrobacteraceae.</title>
        <authorList>
            <person name="Xu L."/>
        </authorList>
    </citation>
    <scope>NUCLEOTIDE SEQUENCE [LARGE SCALE GENOMIC DNA]</scope>
    <source>
        <strain evidence="2 3">SW-109</strain>
    </source>
</reference>
<dbReference type="OrthoDB" id="7391648at2"/>
<feature type="transmembrane region" description="Helical" evidence="1">
    <location>
        <begin position="80"/>
        <end position="99"/>
    </location>
</feature>
<organism evidence="2 3">
    <name type="scientific">Pontixanthobacter luteolus</name>
    <dbReference type="NCBI Taxonomy" id="295089"/>
    <lineage>
        <taxon>Bacteria</taxon>
        <taxon>Pseudomonadati</taxon>
        <taxon>Pseudomonadota</taxon>
        <taxon>Alphaproteobacteria</taxon>
        <taxon>Sphingomonadales</taxon>
        <taxon>Erythrobacteraceae</taxon>
        <taxon>Pontixanthobacter</taxon>
    </lineage>
</organism>
<name>A0A6I4V3A6_9SPHN</name>
<sequence length="118" mass="12965">MANISGHQALLTRTIPEIVWSRDLTIVVVSARLSVALIPIALVWFFAARFARWMIALLAFGRLINLPGLFAMLGYSSSMFALQSTSMALAFIAAALLFTPKANDWFSNKGRTNAAIFE</sequence>
<feature type="transmembrane region" description="Helical" evidence="1">
    <location>
        <begin position="24"/>
        <end position="46"/>
    </location>
</feature>
<evidence type="ECO:0000313" key="2">
    <source>
        <dbReference type="EMBL" id="MXP47821.1"/>
    </source>
</evidence>
<proteinExistence type="predicted"/>
<feature type="transmembrane region" description="Helical" evidence="1">
    <location>
        <begin position="53"/>
        <end position="74"/>
    </location>
</feature>
<evidence type="ECO:0000313" key="3">
    <source>
        <dbReference type="Proteomes" id="UP000471435"/>
    </source>
</evidence>
<gene>
    <name evidence="2" type="ORF">GRI43_10550</name>
</gene>
<keyword evidence="1" id="KW-0472">Membrane</keyword>
<keyword evidence="1" id="KW-1133">Transmembrane helix</keyword>
<accession>A0A6I4V3A6</accession>
<protein>
    <submittedName>
        <fullName evidence="2">Uncharacterized protein</fullName>
    </submittedName>
</protein>
<keyword evidence="1" id="KW-0812">Transmembrane</keyword>
<evidence type="ECO:0000256" key="1">
    <source>
        <dbReference type="SAM" id="Phobius"/>
    </source>
</evidence>
<keyword evidence="3" id="KW-1185">Reference proteome</keyword>
<dbReference type="Proteomes" id="UP000471435">
    <property type="component" value="Unassembled WGS sequence"/>
</dbReference>
<dbReference type="AlphaFoldDB" id="A0A6I4V3A6"/>
<dbReference type="EMBL" id="WTYP01000002">
    <property type="protein sequence ID" value="MXP47821.1"/>
    <property type="molecule type" value="Genomic_DNA"/>
</dbReference>
<comment type="caution">
    <text evidence="2">The sequence shown here is derived from an EMBL/GenBank/DDBJ whole genome shotgun (WGS) entry which is preliminary data.</text>
</comment>
<dbReference type="RefSeq" id="WP_160731072.1">
    <property type="nucleotide sequence ID" value="NZ_WTYP01000002.1"/>
</dbReference>